<dbReference type="InterPro" id="IPR001509">
    <property type="entry name" value="Epimerase_deHydtase"/>
</dbReference>
<sequence length="331" mass="35887">MKVLVTGGAGFIGSTVISRLLDDGHEAVILDDFSTGRREFAEGRTFYEGDFADRALLEQIWNDHPDIDAVMHCAALIVVPDSVSNPIGYYRNNVSKTIELLDFLQSHGCTRFLFSGSASIYAVTDDFTVDENSPFAPMSPYARTKAVLEGVFADIAAATPINIISLRYFNPIGADPSMRTGLQLEFPSHALGKLIEARNTGTPFTITGVDWPTRDGSGIRDYIHVWDLAAAHVAAIEKFDSVVGDNDYLAINLGTGTGTTVFELVDAFDAVTGEKLATTTGPARPGDAAGAYSRSSRAKELLGWVPKHDIKDGIADTLKWFEVRENILDGF</sequence>
<dbReference type="NCBIfam" id="TIGR01179">
    <property type="entry name" value="galE"/>
    <property type="match status" value="1"/>
</dbReference>
<evidence type="ECO:0000259" key="12">
    <source>
        <dbReference type="Pfam" id="PF01370"/>
    </source>
</evidence>
<dbReference type="Proteomes" id="UP000010445">
    <property type="component" value="Unassembled WGS sequence"/>
</dbReference>
<comment type="cofactor">
    <cofactor evidence="2">
        <name>NAD(+)</name>
        <dbReference type="ChEBI" id="CHEBI:57540"/>
    </cofactor>
</comment>
<accession>L1MMP6</accession>
<dbReference type="HOGENOM" id="CLU_007383_1_10_11"/>
<dbReference type="RefSeq" id="WP_006061947.1">
    <property type="nucleotide sequence ID" value="NZ_KB290821.1"/>
</dbReference>
<dbReference type="GO" id="GO:0003978">
    <property type="term" value="F:UDP-glucose 4-epimerase activity"/>
    <property type="evidence" value="ECO:0007669"/>
    <property type="project" value="UniProtKB-EC"/>
</dbReference>
<feature type="domain" description="NAD-dependent epimerase/dehydratase" evidence="12">
    <location>
        <begin position="3"/>
        <end position="248"/>
    </location>
</feature>
<comment type="caution">
    <text evidence="13">The sequence shown here is derived from an EMBL/GenBank/DDBJ whole genome shotgun (WGS) entry which is preliminary data.</text>
</comment>
<evidence type="ECO:0000256" key="9">
    <source>
        <dbReference type="ARBA" id="ARBA00023235"/>
    </source>
</evidence>
<comment type="similarity">
    <text evidence="4">Belongs to the NAD(P)-dependent epimerase/dehydratase family.</text>
</comment>
<evidence type="ECO:0000256" key="4">
    <source>
        <dbReference type="ARBA" id="ARBA00007637"/>
    </source>
</evidence>
<dbReference type="InterPro" id="IPR036291">
    <property type="entry name" value="NAD(P)-bd_dom_sf"/>
</dbReference>
<evidence type="ECO:0000256" key="2">
    <source>
        <dbReference type="ARBA" id="ARBA00001911"/>
    </source>
</evidence>
<dbReference type="Gene3D" id="3.90.25.10">
    <property type="entry name" value="UDP-galactose 4-epimerase, domain 1"/>
    <property type="match status" value="1"/>
</dbReference>
<dbReference type="OrthoDB" id="9801785at2"/>
<evidence type="ECO:0000313" key="13">
    <source>
        <dbReference type="EMBL" id="EKX92206.1"/>
    </source>
</evidence>
<organism evidence="13 14">
    <name type="scientific">Corynebacterium durum F0235</name>
    <dbReference type="NCBI Taxonomy" id="1035195"/>
    <lineage>
        <taxon>Bacteria</taxon>
        <taxon>Bacillati</taxon>
        <taxon>Actinomycetota</taxon>
        <taxon>Actinomycetes</taxon>
        <taxon>Mycobacteriales</taxon>
        <taxon>Corynebacteriaceae</taxon>
        <taxon>Corynebacterium</taxon>
    </lineage>
</organism>
<evidence type="ECO:0000256" key="11">
    <source>
        <dbReference type="ARBA" id="ARBA00033067"/>
    </source>
</evidence>
<dbReference type="Pfam" id="PF01370">
    <property type="entry name" value="Epimerase"/>
    <property type="match status" value="1"/>
</dbReference>
<keyword evidence="14" id="KW-1185">Reference proteome</keyword>
<evidence type="ECO:0000256" key="1">
    <source>
        <dbReference type="ARBA" id="ARBA00000083"/>
    </source>
</evidence>
<keyword evidence="9" id="KW-0413">Isomerase</keyword>
<keyword evidence="7" id="KW-0520">NAD</keyword>
<dbReference type="STRING" id="1035195.HMPREF9997_00251"/>
<comment type="pathway">
    <text evidence="3">Carbohydrate metabolism; galactose metabolism.</text>
</comment>
<dbReference type="PANTHER" id="PTHR43725:SF47">
    <property type="entry name" value="UDP-GLUCOSE 4-EPIMERASE"/>
    <property type="match status" value="1"/>
</dbReference>
<proteinExistence type="inferred from homology"/>
<keyword evidence="8" id="KW-0299">Galactose metabolism</keyword>
<dbReference type="InterPro" id="IPR005886">
    <property type="entry name" value="UDP_G4E"/>
</dbReference>
<dbReference type="PATRIC" id="fig|1035195.3.peg.234"/>
<evidence type="ECO:0000256" key="6">
    <source>
        <dbReference type="ARBA" id="ARBA00018569"/>
    </source>
</evidence>
<dbReference type="EC" id="5.1.3.2" evidence="5"/>
<dbReference type="SUPFAM" id="SSF51735">
    <property type="entry name" value="NAD(P)-binding Rossmann-fold domains"/>
    <property type="match status" value="1"/>
</dbReference>
<evidence type="ECO:0000313" key="14">
    <source>
        <dbReference type="Proteomes" id="UP000010445"/>
    </source>
</evidence>
<protein>
    <recommendedName>
        <fullName evidence="6">UDP-glucose 4-epimerase</fullName>
        <ecNumber evidence="5">5.1.3.2</ecNumber>
    </recommendedName>
    <alternativeName>
        <fullName evidence="11">Galactowaldenase</fullName>
    </alternativeName>
    <alternativeName>
        <fullName evidence="10">UDP-galactose 4-epimerase</fullName>
    </alternativeName>
</protein>
<dbReference type="GO" id="GO:0006012">
    <property type="term" value="P:galactose metabolic process"/>
    <property type="evidence" value="ECO:0007669"/>
    <property type="project" value="UniProtKB-UniPathway"/>
</dbReference>
<dbReference type="AlphaFoldDB" id="L1MMP6"/>
<dbReference type="PANTHER" id="PTHR43725">
    <property type="entry name" value="UDP-GLUCOSE 4-EPIMERASE"/>
    <property type="match status" value="1"/>
</dbReference>
<dbReference type="eggNOG" id="COG1087">
    <property type="taxonomic scope" value="Bacteria"/>
</dbReference>
<gene>
    <name evidence="13" type="ORF">HMPREF9997_00251</name>
</gene>
<evidence type="ECO:0000256" key="5">
    <source>
        <dbReference type="ARBA" id="ARBA00013189"/>
    </source>
</evidence>
<evidence type="ECO:0000256" key="8">
    <source>
        <dbReference type="ARBA" id="ARBA00023144"/>
    </source>
</evidence>
<keyword evidence="8" id="KW-0119">Carbohydrate metabolism</keyword>
<evidence type="ECO:0000256" key="10">
    <source>
        <dbReference type="ARBA" id="ARBA00031367"/>
    </source>
</evidence>
<dbReference type="Gene3D" id="3.40.50.720">
    <property type="entry name" value="NAD(P)-binding Rossmann-like Domain"/>
    <property type="match status" value="1"/>
</dbReference>
<dbReference type="UniPathway" id="UPA00214"/>
<name>L1MMP6_9CORY</name>
<comment type="catalytic activity">
    <reaction evidence="1">
        <text>UDP-alpha-D-glucose = UDP-alpha-D-galactose</text>
        <dbReference type="Rhea" id="RHEA:22168"/>
        <dbReference type="ChEBI" id="CHEBI:58885"/>
        <dbReference type="ChEBI" id="CHEBI:66914"/>
        <dbReference type="EC" id="5.1.3.2"/>
    </reaction>
</comment>
<evidence type="ECO:0000256" key="3">
    <source>
        <dbReference type="ARBA" id="ARBA00004947"/>
    </source>
</evidence>
<evidence type="ECO:0000256" key="7">
    <source>
        <dbReference type="ARBA" id="ARBA00023027"/>
    </source>
</evidence>
<dbReference type="GO" id="GO:0005829">
    <property type="term" value="C:cytosol"/>
    <property type="evidence" value="ECO:0007669"/>
    <property type="project" value="TreeGrafter"/>
</dbReference>
<reference evidence="13 14" key="1">
    <citation type="submission" date="2012-05" db="EMBL/GenBank/DDBJ databases">
        <authorList>
            <person name="Weinstock G."/>
            <person name="Sodergren E."/>
            <person name="Lobos E.A."/>
            <person name="Fulton L."/>
            <person name="Fulton R."/>
            <person name="Courtney L."/>
            <person name="Fronick C."/>
            <person name="O'Laughlin M."/>
            <person name="Godfrey J."/>
            <person name="Wilson R.M."/>
            <person name="Miner T."/>
            <person name="Farmer C."/>
            <person name="Delehaunty K."/>
            <person name="Cordes M."/>
            <person name="Minx P."/>
            <person name="Tomlinson C."/>
            <person name="Chen J."/>
            <person name="Wollam A."/>
            <person name="Pepin K.H."/>
            <person name="Bhonagiri V."/>
            <person name="Zhang X."/>
            <person name="Suruliraj S."/>
            <person name="Warren W."/>
            <person name="Mitreva M."/>
            <person name="Mardis E.R."/>
            <person name="Wilson R.K."/>
        </authorList>
    </citation>
    <scope>NUCLEOTIDE SEQUENCE [LARGE SCALE GENOMIC DNA]</scope>
    <source>
        <strain evidence="13 14">F0235</strain>
    </source>
</reference>
<dbReference type="EMBL" id="AMEM01000006">
    <property type="protein sequence ID" value="EKX92206.1"/>
    <property type="molecule type" value="Genomic_DNA"/>
</dbReference>